<evidence type="ECO:0000256" key="1">
    <source>
        <dbReference type="ARBA" id="ARBA00006479"/>
    </source>
</evidence>
<dbReference type="InterPro" id="IPR000600">
    <property type="entry name" value="ROK"/>
</dbReference>
<dbReference type="InterPro" id="IPR036388">
    <property type="entry name" value="WH-like_DNA-bd_sf"/>
</dbReference>
<comment type="similarity">
    <text evidence="1">Belongs to the ROK (NagC/XylR) family.</text>
</comment>
<sequence>MHPIPMDPTTRSVALAVLRYGPISRAEVARMLGLSSGSLTRITKPLIEQGLLEQGPPSALEIGRPPVPLRIVDEAAQFLGVKIVPGHAWVVQTGLAGQVRHSEEIGLDTDTLESTAQGLVEVIARFPTPAGVGVCLPASVEPDGVLHATRMLGWPGGGNLAGRISALTGLPCATANDIDGLTLYHHWFGAGRGLTDFVVVTFGLGVGCGAVVDDNLLLGCQGAAAILGRLWLPDGRIFGDVLSESAVAAAASEAVGRRLGFREALAEPRAAGAVDDAVRAMGHLAAAAAIAFAPARILLTGEGIDLLGGSLDAVREVMAEDWREDLNLPDLALQPLDFRDFARGAAVAAIRLRLTSGA</sequence>
<dbReference type="Proteomes" id="UP000093501">
    <property type="component" value="Unassembled WGS sequence"/>
</dbReference>
<reference evidence="3" key="1">
    <citation type="submission" date="2016-07" db="EMBL/GenBank/DDBJ databases">
        <authorList>
            <person name="Florea S."/>
            <person name="Webb J.S."/>
            <person name="Jaromczyk J."/>
            <person name="Schardl C.L."/>
        </authorList>
    </citation>
    <scope>NUCLEOTIDE SEQUENCE [LARGE SCALE GENOMIC DNA]</scope>
    <source>
        <strain evidence="3">IPBSL-7</strain>
    </source>
</reference>
<accession>A0A1C0AKE4</accession>
<gene>
    <name evidence="2" type="ORF">BCR15_06915</name>
</gene>
<dbReference type="PANTHER" id="PTHR18964:SF149">
    <property type="entry name" value="BIFUNCTIONAL UDP-N-ACETYLGLUCOSAMINE 2-EPIMERASE_N-ACETYLMANNOSAMINE KINASE"/>
    <property type="match status" value="1"/>
</dbReference>
<dbReference type="RefSeq" id="WP_068752114.1">
    <property type="nucleotide sequence ID" value="NZ_LR214441.1"/>
</dbReference>
<proteinExistence type="inferred from homology"/>
<dbReference type="InterPro" id="IPR043129">
    <property type="entry name" value="ATPase_NBD"/>
</dbReference>
<dbReference type="Gene3D" id="1.10.10.10">
    <property type="entry name" value="Winged helix-like DNA-binding domain superfamily/Winged helix DNA-binding domain"/>
    <property type="match status" value="1"/>
</dbReference>
<protein>
    <submittedName>
        <fullName evidence="2">Uncharacterized protein</fullName>
    </submittedName>
</protein>
<evidence type="ECO:0000313" key="3">
    <source>
        <dbReference type="Proteomes" id="UP000093501"/>
    </source>
</evidence>
<evidence type="ECO:0000313" key="2">
    <source>
        <dbReference type="EMBL" id="OCL33008.1"/>
    </source>
</evidence>
<dbReference type="EMBL" id="MBQD01000023">
    <property type="protein sequence ID" value="OCL33008.1"/>
    <property type="molecule type" value="Genomic_DNA"/>
</dbReference>
<keyword evidence="3" id="KW-1185">Reference proteome</keyword>
<dbReference type="AlphaFoldDB" id="A0A1C0AKE4"/>
<name>A0A1C0AKE4_9ACTN</name>
<organism evidence="2 3">
    <name type="scientific">Tessaracoccus lapidicaptus</name>
    <dbReference type="NCBI Taxonomy" id="1427523"/>
    <lineage>
        <taxon>Bacteria</taxon>
        <taxon>Bacillati</taxon>
        <taxon>Actinomycetota</taxon>
        <taxon>Actinomycetes</taxon>
        <taxon>Propionibacteriales</taxon>
        <taxon>Propionibacteriaceae</taxon>
        <taxon>Tessaracoccus</taxon>
    </lineage>
</organism>
<dbReference type="SUPFAM" id="SSF53067">
    <property type="entry name" value="Actin-like ATPase domain"/>
    <property type="match status" value="1"/>
</dbReference>
<dbReference type="PANTHER" id="PTHR18964">
    <property type="entry name" value="ROK (REPRESSOR, ORF, KINASE) FAMILY"/>
    <property type="match status" value="1"/>
</dbReference>
<dbReference type="Pfam" id="PF00480">
    <property type="entry name" value="ROK"/>
    <property type="match status" value="1"/>
</dbReference>
<dbReference type="InterPro" id="IPR036390">
    <property type="entry name" value="WH_DNA-bd_sf"/>
</dbReference>
<dbReference type="Gene3D" id="3.30.420.40">
    <property type="match status" value="2"/>
</dbReference>
<comment type="caution">
    <text evidence="2">The sequence shown here is derived from an EMBL/GenBank/DDBJ whole genome shotgun (WGS) entry which is preliminary data.</text>
</comment>
<dbReference type="SUPFAM" id="SSF46785">
    <property type="entry name" value="Winged helix' DNA-binding domain"/>
    <property type="match status" value="1"/>
</dbReference>
<dbReference type="Pfam" id="PF13412">
    <property type="entry name" value="HTH_24"/>
    <property type="match status" value="1"/>
</dbReference>